<keyword evidence="4 7" id="KW-0812">Transmembrane</keyword>
<feature type="transmembrane region" description="Helical" evidence="7">
    <location>
        <begin position="335"/>
        <end position="355"/>
    </location>
</feature>
<evidence type="ECO:0000256" key="3">
    <source>
        <dbReference type="ARBA" id="ARBA00022475"/>
    </source>
</evidence>
<evidence type="ECO:0000256" key="1">
    <source>
        <dbReference type="ARBA" id="ARBA00004651"/>
    </source>
</evidence>
<dbReference type="RefSeq" id="WP_345423492.1">
    <property type="nucleotide sequence ID" value="NZ_BAABHO010000066.1"/>
</dbReference>
<feature type="transmembrane region" description="Helical" evidence="7">
    <location>
        <begin position="195"/>
        <end position="214"/>
    </location>
</feature>
<keyword evidence="6 7" id="KW-0472">Membrane</keyword>
<evidence type="ECO:0000256" key="6">
    <source>
        <dbReference type="ARBA" id="ARBA00023136"/>
    </source>
</evidence>
<feature type="transmembrane region" description="Helical" evidence="7">
    <location>
        <begin position="401"/>
        <end position="423"/>
    </location>
</feature>
<dbReference type="InterPro" id="IPR011701">
    <property type="entry name" value="MFS"/>
</dbReference>
<dbReference type="PROSITE" id="PS50850">
    <property type="entry name" value="MFS"/>
    <property type="match status" value="1"/>
</dbReference>
<dbReference type="InterPro" id="IPR036259">
    <property type="entry name" value="MFS_trans_sf"/>
</dbReference>
<dbReference type="Gene3D" id="1.20.1250.20">
    <property type="entry name" value="MFS general substrate transporter like domains"/>
    <property type="match status" value="2"/>
</dbReference>
<dbReference type="CDD" id="cd17369">
    <property type="entry name" value="MFS_ShiA_like"/>
    <property type="match status" value="1"/>
</dbReference>
<feature type="transmembrane region" description="Helical" evidence="7">
    <location>
        <begin position="367"/>
        <end position="395"/>
    </location>
</feature>
<evidence type="ECO:0000256" key="2">
    <source>
        <dbReference type="ARBA" id="ARBA00022448"/>
    </source>
</evidence>
<keyword evidence="10" id="KW-1185">Reference proteome</keyword>
<evidence type="ECO:0000313" key="9">
    <source>
        <dbReference type="EMBL" id="GAA4809575.1"/>
    </source>
</evidence>
<protein>
    <submittedName>
        <fullName evidence="9">MFS transporter</fullName>
    </submittedName>
</protein>
<evidence type="ECO:0000256" key="7">
    <source>
        <dbReference type="SAM" id="Phobius"/>
    </source>
</evidence>
<dbReference type="PANTHER" id="PTHR43045">
    <property type="entry name" value="SHIKIMATE TRANSPORTER"/>
    <property type="match status" value="1"/>
</dbReference>
<keyword evidence="5 7" id="KW-1133">Transmembrane helix</keyword>
<proteinExistence type="predicted"/>
<organism evidence="9 10">
    <name type="scientific">Actinomycetospora chlora</name>
    <dbReference type="NCBI Taxonomy" id="663608"/>
    <lineage>
        <taxon>Bacteria</taxon>
        <taxon>Bacillati</taxon>
        <taxon>Actinomycetota</taxon>
        <taxon>Actinomycetes</taxon>
        <taxon>Pseudonocardiales</taxon>
        <taxon>Pseudonocardiaceae</taxon>
        <taxon>Actinomycetospora</taxon>
    </lineage>
</organism>
<dbReference type="Pfam" id="PF07690">
    <property type="entry name" value="MFS_1"/>
    <property type="match status" value="1"/>
</dbReference>
<keyword evidence="2" id="KW-0813">Transport</keyword>
<dbReference type="EMBL" id="BAABHO010000066">
    <property type="protein sequence ID" value="GAA4809575.1"/>
    <property type="molecule type" value="Genomic_DNA"/>
</dbReference>
<dbReference type="PANTHER" id="PTHR43045:SF1">
    <property type="entry name" value="SHIKIMATE TRANSPORTER"/>
    <property type="match status" value="1"/>
</dbReference>
<gene>
    <name evidence="9" type="ORF">GCM10023200_54230</name>
</gene>
<feature type="transmembrane region" description="Helical" evidence="7">
    <location>
        <begin position="273"/>
        <end position="299"/>
    </location>
</feature>
<evidence type="ECO:0000313" key="10">
    <source>
        <dbReference type="Proteomes" id="UP001500928"/>
    </source>
</evidence>
<dbReference type="SUPFAM" id="SSF103473">
    <property type="entry name" value="MFS general substrate transporter"/>
    <property type="match status" value="1"/>
</dbReference>
<evidence type="ECO:0000259" key="8">
    <source>
        <dbReference type="PROSITE" id="PS50850"/>
    </source>
</evidence>
<sequence>MTTTPEPTGPDIRHSPRKAVLASWMGTTIEYYDFAIYGLASSLVFAKLFFPTFDTLSGTLIALSTFGVGYIARPLGGIVFGHLGDRIGRKAVLVTTLVLMGGSTVLIGLLPTYATIGVWAPVLLVSLRILQGLSVGGEYSGAVLMTVEHAEPHRRGFRGALVNTGTQAGMILSNVVFLVVLTLPQESLLSWGWRVPFLLSVVLVVVGFWVRMTLEESPAFLEARRSGLVRRLPVVDVLRRGWRNVLLVAFATIAAGTMFTITTVYSVSYGKTALGLSSTAVLAALLPAAVFLMVLVPWFGHLADRVGVRKVFLWGAAGLVVAPFVWFALLNTRSWVLMFLGFLAIFLPYAANYAMYPVFFSEAFPAVLRFSGLSLGFTLGTILGNAFAPAIATAIQDGTGGWIGIAVYMAVGALISIAAGTVLRPDRGTDDAVVTPAAAGTPG</sequence>
<feature type="transmembrane region" description="Helical" evidence="7">
    <location>
        <begin position="56"/>
        <end position="80"/>
    </location>
</feature>
<comment type="caution">
    <text evidence="9">The sequence shown here is derived from an EMBL/GenBank/DDBJ whole genome shotgun (WGS) entry which is preliminary data.</text>
</comment>
<comment type="subcellular location">
    <subcellularLocation>
        <location evidence="1">Cell membrane</location>
        <topology evidence="1">Multi-pass membrane protein</topology>
    </subcellularLocation>
</comment>
<keyword evidence="3" id="KW-1003">Cell membrane</keyword>
<dbReference type="Proteomes" id="UP001500928">
    <property type="component" value="Unassembled WGS sequence"/>
</dbReference>
<name>A0ABP9CFX1_9PSEU</name>
<feature type="transmembrane region" description="Helical" evidence="7">
    <location>
        <begin position="245"/>
        <end position="267"/>
    </location>
</feature>
<dbReference type="InterPro" id="IPR020846">
    <property type="entry name" value="MFS_dom"/>
</dbReference>
<feature type="transmembrane region" description="Helical" evidence="7">
    <location>
        <begin position="311"/>
        <end position="329"/>
    </location>
</feature>
<evidence type="ECO:0000256" key="4">
    <source>
        <dbReference type="ARBA" id="ARBA00022692"/>
    </source>
</evidence>
<evidence type="ECO:0000256" key="5">
    <source>
        <dbReference type="ARBA" id="ARBA00022989"/>
    </source>
</evidence>
<feature type="transmembrane region" description="Helical" evidence="7">
    <location>
        <begin position="31"/>
        <end position="50"/>
    </location>
</feature>
<feature type="transmembrane region" description="Helical" evidence="7">
    <location>
        <begin position="160"/>
        <end position="183"/>
    </location>
</feature>
<feature type="domain" description="Major facilitator superfamily (MFS) profile" evidence="8">
    <location>
        <begin position="19"/>
        <end position="428"/>
    </location>
</feature>
<accession>A0ABP9CFX1</accession>
<reference evidence="10" key="1">
    <citation type="journal article" date="2019" name="Int. J. Syst. Evol. Microbiol.">
        <title>The Global Catalogue of Microorganisms (GCM) 10K type strain sequencing project: providing services to taxonomists for standard genome sequencing and annotation.</title>
        <authorList>
            <consortium name="The Broad Institute Genomics Platform"/>
            <consortium name="The Broad Institute Genome Sequencing Center for Infectious Disease"/>
            <person name="Wu L."/>
            <person name="Ma J."/>
        </authorList>
    </citation>
    <scope>NUCLEOTIDE SEQUENCE [LARGE SCALE GENOMIC DNA]</scope>
    <source>
        <strain evidence="10">JCM 17979</strain>
    </source>
</reference>
<feature type="transmembrane region" description="Helical" evidence="7">
    <location>
        <begin position="92"/>
        <end position="110"/>
    </location>
</feature>